<dbReference type="PANTHER" id="PTHR34220">
    <property type="entry name" value="SENSOR HISTIDINE KINASE YPDA"/>
    <property type="match status" value="1"/>
</dbReference>
<gene>
    <name evidence="3" type="ORF">LX80_00757</name>
</gene>
<feature type="transmembrane region" description="Helical" evidence="1">
    <location>
        <begin position="7"/>
        <end position="30"/>
    </location>
</feature>
<feature type="transmembrane region" description="Helical" evidence="1">
    <location>
        <begin position="119"/>
        <end position="139"/>
    </location>
</feature>
<organism evidence="3 4">
    <name type="scientific">Hydrotalea sandarakina</name>
    <dbReference type="NCBI Taxonomy" id="1004304"/>
    <lineage>
        <taxon>Bacteria</taxon>
        <taxon>Pseudomonadati</taxon>
        <taxon>Bacteroidota</taxon>
        <taxon>Chitinophagia</taxon>
        <taxon>Chitinophagales</taxon>
        <taxon>Chitinophagaceae</taxon>
        <taxon>Hydrotalea</taxon>
    </lineage>
</organism>
<keyword evidence="1" id="KW-1133">Transmembrane helix</keyword>
<feature type="transmembrane region" description="Helical" evidence="1">
    <location>
        <begin position="76"/>
        <end position="99"/>
    </location>
</feature>
<dbReference type="PANTHER" id="PTHR34220:SF7">
    <property type="entry name" value="SENSOR HISTIDINE KINASE YPDA"/>
    <property type="match status" value="1"/>
</dbReference>
<dbReference type="EMBL" id="QKZV01000002">
    <property type="protein sequence ID" value="PZX64561.1"/>
    <property type="molecule type" value="Genomic_DNA"/>
</dbReference>
<dbReference type="OrthoDB" id="9792992at2"/>
<dbReference type="Pfam" id="PF06580">
    <property type="entry name" value="His_kinase"/>
    <property type="match status" value="1"/>
</dbReference>
<dbReference type="AlphaFoldDB" id="A0A2W7RVR6"/>
<dbReference type="Gene3D" id="3.30.565.10">
    <property type="entry name" value="Histidine kinase-like ATPase, C-terminal domain"/>
    <property type="match status" value="1"/>
</dbReference>
<name>A0A2W7RVR6_9BACT</name>
<feature type="domain" description="Signal transduction histidine kinase internal region" evidence="2">
    <location>
        <begin position="160"/>
        <end position="238"/>
    </location>
</feature>
<evidence type="ECO:0000256" key="1">
    <source>
        <dbReference type="SAM" id="Phobius"/>
    </source>
</evidence>
<keyword evidence="1" id="KW-0812">Transmembrane</keyword>
<accession>A0A2W7RVR6</accession>
<keyword evidence="4" id="KW-1185">Reference proteome</keyword>
<protein>
    <submittedName>
        <fullName evidence="3">Histidine kinase</fullName>
    </submittedName>
</protein>
<dbReference type="InterPro" id="IPR036890">
    <property type="entry name" value="HATPase_C_sf"/>
</dbReference>
<evidence type="ECO:0000313" key="3">
    <source>
        <dbReference type="EMBL" id="PZX64561.1"/>
    </source>
</evidence>
<dbReference type="Proteomes" id="UP000249720">
    <property type="component" value="Unassembled WGS sequence"/>
</dbReference>
<feature type="transmembrane region" description="Helical" evidence="1">
    <location>
        <begin position="36"/>
        <end position="55"/>
    </location>
</feature>
<evidence type="ECO:0000259" key="2">
    <source>
        <dbReference type="Pfam" id="PF06580"/>
    </source>
</evidence>
<sequence>MRNKISTYWWCQILGWGAYTLVWTFFYFAIRSKPQPYFFQSLFTDAILGLIITHIMRTVIKGFNIMRFDLQKQISLLLLTALVFAFIDSLVFVSIINFFNWELPQLKQFSYLNRVVRSLLTTSLFYIIWNFIYFTYHYIQKGRRDELDKIRLQSLVKELELKTIKSHINPHFIFNALNSIRALVDENPQRARTAITELSNILRSSMHSEKLELAPFERELNIVKDYLALEHIRFEERLQVEYDIDEDTLDQPIPPMMLQTLVENAIKHGIGQQMNGGTIKIVSDFNENYHELIVQNSGTLKIENNTEGFGITSTQTRLNLLYGKDAKFELKAIDEHTVQAKVRLPVQVEKNIFK</sequence>
<keyword evidence="3" id="KW-0808">Transferase</keyword>
<dbReference type="GO" id="GO:0000155">
    <property type="term" value="F:phosphorelay sensor kinase activity"/>
    <property type="evidence" value="ECO:0007669"/>
    <property type="project" value="InterPro"/>
</dbReference>
<keyword evidence="1" id="KW-0472">Membrane</keyword>
<dbReference type="SUPFAM" id="SSF55874">
    <property type="entry name" value="ATPase domain of HSP90 chaperone/DNA topoisomerase II/histidine kinase"/>
    <property type="match status" value="1"/>
</dbReference>
<dbReference type="GO" id="GO:0016020">
    <property type="term" value="C:membrane"/>
    <property type="evidence" value="ECO:0007669"/>
    <property type="project" value="InterPro"/>
</dbReference>
<comment type="caution">
    <text evidence="3">The sequence shown here is derived from an EMBL/GenBank/DDBJ whole genome shotgun (WGS) entry which is preliminary data.</text>
</comment>
<dbReference type="InterPro" id="IPR010559">
    <property type="entry name" value="Sig_transdc_His_kin_internal"/>
</dbReference>
<dbReference type="InterPro" id="IPR050640">
    <property type="entry name" value="Bact_2-comp_sensor_kinase"/>
</dbReference>
<dbReference type="RefSeq" id="WP_111293727.1">
    <property type="nucleotide sequence ID" value="NZ_QKZV01000002.1"/>
</dbReference>
<proteinExistence type="predicted"/>
<keyword evidence="3" id="KW-0418">Kinase</keyword>
<evidence type="ECO:0000313" key="4">
    <source>
        <dbReference type="Proteomes" id="UP000249720"/>
    </source>
</evidence>
<reference evidence="3 4" key="1">
    <citation type="submission" date="2018-06" db="EMBL/GenBank/DDBJ databases">
        <title>Genomic Encyclopedia of Archaeal and Bacterial Type Strains, Phase II (KMG-II): from individual species to whole genera.</title>
        <authorList>
            <person name="Goeker M."/>
        </authorList>
    </citation>
    <scope>NUCLEOTIDE SEQUENCE [LARGE SCALE GENOMIC DNA]</scope>
    <source>
        <strain evidence="3 4">DSM 23241</strain>
    </source>
</reference>